<dbReference type="InterPro" id="IPR053905">
    <property type="entry name" value="EF-G-like_DII"/>
</dbReference>
<feature type="compositionally biased region" description="Acidic residues" evidence="6">
    <location>
        <begin position="646"/>
        <end position="657"/>
    </location>
</feature>
<dbReference type="InterPro" id="IPR005517">
    <property type="entry name" value="Transl_elong_EFG/EF2_IV"/>
</dbReference>
<gene>
    <name evidence="8" type="ORF">IAA60_02590</name>
</gene>
<evidence type="ECO:0000256" key="1">
    <source>
        <dbReference type="ARBA" id="ARBA00003987"/>
    </source>
</evidence>
<keyword evidence="3" id="KW-0648">Protein biosynthesis</keyword>
<evidence type="ECO:0000313" key="9">
    <source>
        <dbReference type="Proteomes" id="UP000824165"/>
    </source>
</evidence>
<dbReference type="PANTHER" id="PTHR43261">
    <property type="entry name" value="TRANSLATION ELONGATION FACTOR G-RELATED"/>
    <property type="match status" value="1"/>
</dbReference>
<dbReference type="PROSITE" id="PS00301">
    <property type="entry name" value="G_TR_1"/>
    <property type="match status" value="1"/>
</dbReference>
<dbReference type="AlphaFoldDB" id="A0A9D1H1G6"/>
<evidence type="ECO:0000256" key="5">
    <source>
        <dbReference type="ARBA" id="ARBA00023251"/>
    </source>
</evidence>
<dbReference type="EMBL" id="DVLU01000023">
    <property type="protein sequence ID" value="HIT84775.1"/>
    <property type="molecule type" value="Genomic_DNA"/>
</dbReference>
<feature type="domain" description="Tr-type G" evidence="7">
    <location>
        <begin position="1"/>
        <end position="227"/>
    </location>
</feature>
<sequence>MKRLVAGILAHVDSGKTTLSEAMLYTAGEIRKLGRVDHRDAFLDNNELERERGITIFSKQAVLKLKNSGLTLLDTPGHADFSAETERTLGVLDYAVLVISGTDGVQPHTETLWGLLERYNVPVFIFVNKMDISSLSRGELMENIKSRLGDGCIDFSAPHDEAFMEEAAMCDEDAMNAFLENGAVGLKELRGAINARRIFPCMFGSALKNEGVAEFMDCLDEYSKTPIYGESFGAKIFKITVDEQNRRLTHMKITGGSLKVRDTLCGTKNGRDKWSEKVTGLRIYSGEKFTQPDEVFPGEVCAVTGLTQTFAGEGLGAEPNLPGAVLEPVLSYKIELPEGADVTKALAELRRMEEEDPQLCIVWNERAREIHVKVMGEVQLEILERIVPERLGMDVTFGRGSIAYKETIAAPSEGVGHYEPLRHYAEVHLLLEPAERGSGLHFYSECGEDELDRNWQRLVLTHLEEKEHIGVLTGSPITDMNITLIAGRAHQKHTEGGDFRQATYRAVRHGLMCAESVLLEPWYEFKLEVPQSCVGRAMTDIQRMSGNFEPPQTVGENAVITGTAPVSEMMDYKTELTGYTRGSGRLRCILKGYDVCHNSDEVIEAIGYEPDSDIENTADSVFCSHGAGFVVKWDEVRNYMHIDTGFDPDAEGEEETEDKTRRSEYSAYADDKELMRIFEQTYGAVKRDRYTAMKTQKAKSAGQKYKKAAPLPQGPEYLLVDGYNIIFAWDELKAAARDNLEAARELLITRLANYQGYKKCELILVFDAYKVKGSRGEVEKVGDISVVYTKEAETADMYIEKTAHELGRKRRVRVATSDALEQLIILGSGAVRVSANEFKAEVEEAEKEIRDMIKREF</sequence>
<dbReference type="InterPro" id="IPR027417">
    <property type="entry name" value="P-loop_NTPase"/>
</dbReference>
<reference evidence="8" key="1">
    <citation type="submission" date="2020-10" db="EMBL/GenBank/DDBJ databases">
        <authorList>
            <person name="Gilroy R."/>
        </authorList>
    </citation>
    <scope>NUCLEOTIDE SEQUENCE</scope>
    <source>
        <strain evidence="8">CHK181-108</strain>
    </source>
</reference>
<keyword evidence="4" id="KW-0342">GTP-binding</keyword>
<accession>A0A9D1H1G6</accession>
<dbReference type="Gene3D" id="3.30.70.870">
    <property type="entry name" value="Elongation Factor G (Translational Gtpase), domain 3"/>
    <property type="match status" value="1"/>
</dbReference>
<dbReference type="CDD" id="cd10912">
    <property type="entry name" value="PIN_YacP-like"/>
    <property type="match status" value="1"/>
</dbReference>
<dbReference type="Pfam" id="PF00009">
    <property type="entry name" value="GTP_EFTU"/>
    <property type="match status" value="1"/>
</dbReference>
<protein>
    <submittedName>
        <fullName evidence="8">NYN domain-containing protein</fullName>
    </submittedName>
</protein>
<dbReference type="Pfam" id="PF14492">
    <property type="entry name" value="EFG_III"/>
    <property type="match status" value="1"/>
</dbReference>
<dbReference type="SUPFAM" id="SSF52540">
    <property type="entry name" value="P-loop containing nucleoside triphosphate hydrolases"/>
    <property type="match status" value="1"/>
</dbReference>
<evidence type="ECO:0000259" key="7">
    <source>
        <dbReference type="PROSITE" id="PS51722"/>
    </source>
</evidence>
<dbReference type="SUPFAM" id="SSF54980">
    <property type="entry name" value="EF-G C-terminal domain-like"/>
    <property type="match status" value="2"/>
</dbReference>
<proteinExistence type="predicted"/>
<dbReference type="PROSITE" id="PS51722">
    <property type="entry name" value="G_TR_2"/>
    <property type="match status" value="1"/>
</dbReference>
<dbReference type="InterPro" id="IPR000795">
    <property type="entry name" value="T_Tr_GTP-bd_dom"/>
</dbReference>
<dbReference type="Pfam" id="PF22042">
    <property type="entry name" value="EF-G_D2"/>
    <property type="match status" value="1"/>
</dbReference>
<dbReference type="Pfam" id="PF00679">
    <property type="entry name" value="EFG_C"/>
    <property type="match status" value="1"/>
</dbReference>
<dbReference type="InterPro" id="IPR000640">
    <property type="entry name" value="EFG_V-like"/>
</dbReference>
<dbReference type="InterPro" id="IPR005225">
    <property type="entry name" value="Small_GTP-bd"/>
</dbReference>
<evidence type="ECO:0000256" key="2">
    <source>
        <dbReference type="ARBA" id="ARBA00022741"/>
    </source>
</evidence>
<dbReference type="InterPro" id="IPR010298">
    <property type="entry name" value="YacP-like"/>
</dbReference>
<dbReference type="InterPro" id="IPR014721">
    <property type="entry name" value="Ribsml_uS5_D2-typ_fold_subgr"/>
</dbReference>
<reference evidence="8" key="2">
    <citation type="journal article" date="2021" name="PeerJ">
        <title>Extensive microbial diversity within the chicken gut microbiome revealed by metagenomics and culture.</title>
        <authorList>
            <person name="Gilroy R."/>
            <person name="Ravi A."/>
            <person name="Getino M."/>
            <person name="Pursley I."/>
            <person name="Horton D.L."/>
            <person name="Alikhan N.F."/>
            <person name="Baker D."/>
            <person name="Gharbi K."/>
            <person name="Hall N."/>
            <person name="Watson M."/>
            <person name="Adriaenssens E.M."/>
            <person name="Foster-Nyarko E."/>
            <person name="Jarju S."/>
            <person name="Secka A."/>
            <person name="Antonio M."/>
            <person name="Oren A."/>
            <person name="Chaudhuri R.R."/>
            <person name="La Ragione R."/>
            <person name="Hildebrand F."/>
            <person name="Pallen M.J."/>
        </authorList>
    </citation>
    <scope>NUCLEOTIDE SEQUENCE</scope>
    <source>
        <strain evidence="8">CHK181-108</strain>
    </source>
</reference>
<dbReference type="Gene3D" id="2.40.30.10">
    <property type="entry name" value="Translation factors"/>
    <property type="match status" value="1"/>
</dbReference>
<dbReference type="Pfam" id="PF03764">
    <property type="entry name" value="EFG_IV"/>
    <property type="match status" value="1"/>
</dbReference>
<evidence type="ECO:0000256" key="4">
    <source>
        <dbReference type="ARBA" id="ARBA00023134"/>
    </source>
</evidence>
<dbReference type="PRINTS" id="PR00315">
    <property type="entry name" value="ELONGATNFCT"/>
</dbReference>
<comment type="function">
    <text evidence="1">Abolishes the inhibitory effect of tetracyclin on protein synthesis by a non-covalent modification of the ribosomes.</text>
</comment>
<dbReference type="Proteomes" id="UP000824165">
    <property type="component" value="Unassembled WGS sequence"/>
</dbReference>
<dbReference type="NCBIfam" id="TIGR00231">
    <property type="entry name" value="small_GTP"/>
    <property type="match status" value="1"/>
</dbReference>
<comment type="caution">
    <text evidence="8">The sequence shown here is derived from an EMBL/GenBank/DDBJ whole genome shotgun (WGS) entry which is preliminary data.</text>
</comment>
<name>A0A9D1H1G6_9FIRM</name>
<evidence type="ECO:0000313" key="8">
    <source>
        <dbReference type="EMBL" id="HIT84775.1"/>
    </source>
</evidence>
<dbReference type="GO" id="GO:0032790">
    <property type="term" value="P:ribosome disassembly"/>
    <property type="evidence" value="ECO:0007669"/>
    <property type="project" value="TreeGrafter"/>
</dbReference>
<dbReference type="Gene3D" id="3.30.230.10">
    <property type="match status" value="1"/>
</dbReference>
<dbReference type="InterPro" id="IPR031157">
    <property type="entry name" value="G_TR_CS"/>
</dbReference>
<dbReference type="SUPFAM" id="SSF50447">
    <property type="entry name" value="Translation proteins"/>
    <property type="match status" value="1"/>
</dbReference>
<dbReference type="GO" id="GO:0005525">
    <property type="term" value="F:GTP binding"/>
    <property type="evidence" value="ECO:0007669"/>
    <property type="project" value="UniProtKB-KW"/>
</dbReference>
<dbReference type="GO" id="GO:0003924">
    <property type="term" value="F:GTPase activity"/>
    <property type="evidence" value="ECO:0007669"/>
    <property type="project" value="InterPro"/>
</dbReference>
<organism evidence="8 9">
    <name type="scientific">Candidatus Ornithomonoglobus intestinigallinarum</name>
    <dbReference type="NCBI Taxonomy" id="2840894"/>
    <lineage>
        <taxon>Bacteria</taxon>
        <taxon>Bacillati</taxon>
        <taxon>Bacillota</taxon>
        <taxon>Clostridia</taxon>
        <taxon>Candidatus Ornithomonoglobus</taxon>
    </lineage>
</organism>
<feature type="region of interest" description="Disordered" evidence="6">
    <location>
        <begin position="644"/>
        <end position="664"/>
    </location>
</feature>
<dbReference type="GO" id="GO:0006412">
    <property type="term" value="P:translation"/>
    <property type="evidence" value="ECO:0007669"/>
    <property type="project" value="UniProtKB-KW"/>
</dbReference>
<dbReference type="InterPro" id="IPR020568">
    <property type="entry name" value="Ribosomal_Su5_D2-typ_SF"/>
</dbReference>
<keyword evidence="5" id="KW-0046">Antibiotic resistance</keyword>
<dbReference type="InterPro" id="IPR009000">
    <property type="entry name" value="Transl_B-barrel_sf"/>
</dbReference>
<dbReference type="CDD" id="cd03711">
    <property type="entry name" value="Tet_C"/>
    <property type="match status" value="1"/>
</dbReference>
<dbReference type="GO" id="GO:0046677">
    <property type="term" value="P:response to antibiotic"/>
    <property type="evidence" value="ECO:0007669"/>
    <property type="project" value="UniProtKB-KW"/>
</dbReference>
<dbReference type="Gene3D" id="3.30.70.240">
    <property type="match status" value="1"/>
</dbReference>
<dbReference type="Gene3D" id="3.40.50.300">
    <property type="entry name" value="P-loop containing nucleotide triphosphate hydrolases"/>
    <property type="match status" value="1"/>
</dbReference>
<dbReference type="InterPro" id="IPR035650">
    <property type="entry name" value="Tet_C"/>
</dbReference>
<keyword evidence="2" id="KW-0547">Nucleotide-binding</keyword>
<dbReference type="InterPro" id="IPR041095">
    <property type="entry name" value="EFG_II"/>
</dbReference>
<dbReference type="Pfam" id="PF05991">
    <property type="entry name" value="NYN_YacP"/>
    <property type="match status" value="1"/>
</dbReference>
<evidence type="ECO:0000256" key="3">
    <source>
        <dbReference type="ARBA" id="ARBA00022917"/>
    </source>
</evidence>
<dbReference type="SMART" id="SM00889">
    <property type="entry name" value="EFG_IV"/>
    <property type="match status" value="1"/>
</dbReference>
<dbReference type="SUPFAM" id="SSF54211">
    <property type="entry name" value="Ribosomal protein S5 domain 2-like"/>
    <property type="match status" value="1"/>
</dbReference>
<dbReference type="SMART" id="SM00838">
    <property type="entry name" value="EFG_C"/>
    <property type="match status" value="1"/>
</dbReference>
<dbReference type="InterPro" id="IPR035647">
    <property type="entry name" value="EFG_III/V"/>
</dbReference>
<evidence type="ECO:0000256" key="6">
    <source>
        <dbReference type="SAM" id="MobiDB-lite"/>
    </source>
</evidence>
<dbReference type="PANTHER" id="PTHR43261:SF1">
    <property type="entry name" value="RIBOSOME-RELEASING FACTOR 2, MITOCHONDRIAL"/>
    <property type="match status" value="1"/>
</dbReference>